<dbReference type="Gene3D" id="2.130.10.10">
    <property type="entry name" value="YVTN repeat-like/Quinoprotein amine dehydrogenase"/>
    <property type="match status" value="3"/>
</dbReference>
<dbReference type="PANTHER" id="PTHR45296">
    <property type="entry name" value="TRANSDUCIN/WD40 REPEAT-LIKE SUPERFAMILY PROTEIN"/>
    <property type="match status" value="1"/>
</dbReference>
<gene>
    <name evidence="3" type="ORF">C2E20_2053</name>
</gene>
<dbReference type="InterPro" id="IPR015943">
    <property type="entry name" value="WD40/YVTN_repeat-like_dom_sf"/>
</dbReference>
<feature type="repeat" description="WD" evidence="1">
    <location>
        <begin position="166"/>
        <end position="208"/>
    </location>
</feature>
<dbReference type="SUPFAM" id="SSF50978">
    <property type="entry name" value="WD40 repeat-like"/>
    <property type="match status" value="1"/>
</dbReference>
<evidence type="ECO:0000313" key="4">
    <source>
        <dbReference type="Proteomes" id="UP000239649"/>
    </source>
</evidence>
<sequence length="467" mass="45841">MAPGTALAPGHGDSVLCCAVLGEQRLLASGAEDGTLCFTDFATLKPVGRLVAPDGDAVPALCSHPAEPHTLFAAAGAAVLQLDLRRGLGGEALCRSFHVNADEVNGLAVGTANGGWLAAGDDAGEVAVISLQQPGGAAAAGDAAAAAAGTAAAGAPAGRPHYKTLRRGHSNICACVAFRPHRPWELLSGGLDSTVVRWDFNRLRPLHSWSLSGEATASGGQLFNPPMVHSLAVPQSEERGCCRLMAVGRGDGCVSLYDADYRPAAGSSSGGGGGGGKKGGSKARQRGGGGSGGGGAQRGQGAAAAGAAAAPGRLALLGQEQGGHTAAVNCVSFYAGPGSTGGELLLSAGNDCRLLLWNWRAAAAAGQEGAEAAAEAAAAAGGAYEGPSSADSGSSSSQQGGEKGGAAAVAGAGATETAGGTLPLVAAEHRQARKINWACSADLPGCPYDVFLADTGRRLTALTLARA</sequence>
<feature type="region of interest" description="Disordered" evidence="2">
    <location>
        <begin position="383"/>
        <end position="412"/>
    </location>
</feature>
<dbReference type="Proteomes" id="UP000239649">
    <property type="component" value="Unassembled WGS sequence"/>
</dbReference>
<dbReference type="InterPro" id="IPR001680">
    <property type="entry name" value="WD40_rpt"/>
</dbReference>
<feature type="compositionally biased region" description="Gly residues" evidence="2">
    <location>
        <begin position="286"/>
        <end position="298"/>
    </location>
</feature>
<evidence type="ECO:0000256" key="2">
    <source>
        <dbReference type="SAM" id="MobiDB-lite"/>
    </source>
</evidence>
<feature type="compositionally biased region" description="Gly residues" evidence="2">
    <location>
        <begin position="268"/>
        <end position="278"/>
    </location>
</feature>
<evidence type="ECO:0000313" key="3">
    <source>
        <dbReference type="EMBL" id="PSC75076.1"/>
    </source>
</evidence>
<dbReference type="SMART" id="SM00320">
    <property type="entry name" value="WD40"/>
    <property type="match status" value="4"/>
</dbReference>
<dbReference type="AlphaFoldDB" id="A0A2P6VLU3"/>
<dbReference type="PANTHER" id="PTHR45296:SF1">
    <property type="entry name" value="TRANSDUCIN_WD40 REPEAT-LIKE SUPERFAMILY PROTEIN"/>
    <property type="match status" value="1"/>
</dbReference>
<evidence type="ECO:0000256" key="1">
    <source>
        <dbReference type="PROSITE-ProRule" id="PRU00221"/>
    </source>
</evidence>
<accession>A0A2P6VLU3</accession>
<reference evidence="3 4" key="1">
    <citation type="journal article" date="2018" name="Plant J.">
        <title>Genome sequences of Chlorella sorokiniana UTEX 1602 and Micractinium conductrix SAG 241.80: implications to maltose excretion by a green alga.</title>
        <authorList>
            <person name="Arriola M.B."/>
            <person name="Velmurugan N."/>
            <person name="Zhang Y."/>
            <person name="Plunkett M.H."/>
            <person name="Hondzo H."/>
            <person name="Barney B.M."/>
        </authorList>
    </citation>
    <scope>NUCLEOTIDE SEQUENCE [LARGE SCALE GENOMIC DNA]</scope>
    <source>
        <strain evidence="3 4">SAG 241.80</strain>
    </source>
</reference>
<feature type="region of interest" description="Disordered" evidence="2">
    <location>
        <begin position="266"/>
        <end position="300"/>
    </location>
</feature>
<organism evidence="3 4">
    <name type="scientific">Micractinium conductrix</name>
    <dbReference type="NCBI Taxonomy" id="554055"/>
    <lineage>
        <taxon>Eukaryota</taxon>
        <taxon>Viridiplantae</taxon>
        <taxon>Chlorophyta</taxon>
        <taxon>core chlorophytes</taxon>
        <taxon>Trebouxiophyceae</taxon>
        <taxon>Chlorellales</taxon>
        <taxon>Chlorellaceae</taxon>
        <taxon>Chlorella clade</taxon>
        <taxon>Micractinium</taxon>
    </lineage>
</organism>
<keyword evidence="1" id="KW-0853">WD repeat</keyword>
<dbReference type="EMBL" id="LHPF02000003">
    <property type="protein sequence ID" value="PSC75076.1"/>
    <property type="molecule type" value="Genomic_DNA"/>
</dbReference>
<dbReference type="PROSITE" id="PS50082">
    <property type="entry name" value="WD_REPEATS_2"/>
    <property type="match status" value="1"/>
</dbReference>
<protein>
    <submittedName>
        <fullName evidence="3">WD repeat-containing 53</fullName>
    </submittedName>
</protein>
<dbReference type="OrthoDB" id="2161379at2759"/>
<proteinExistence type="predicted"/>
<keyword evidence="4" id="KW-1185">Reference proteome</keyword>
<dbReference type="STRING" id="554055.A0A2P6VLU3"/>
<name>A0A2P6VLU3_9CHLO</name>
<comment type="caution">
    <text evidence="3">The sequence shown here is derived from an EMBL/GenBank/DDBJ whole genome shotgun (WGS) entry which is preliminary data.</text>
</comment>
<dbReference type="InterPro" id="IPR036322">
    <property type="entry name" value="WD40_repeat_dom_sf"/>
</dbReference>
<dbReference type="Pfam" id="PF00400">
    <property type="entry name" value="WD40"/>
    <property type="match status" value="3"/>
</dbReference>